<accession>A0A9P0P2U1</accession>
<dbReference type="AlphaFoldDB" id="A0A9P0P2U1"/>
<protein>
    <submittedName>
        <fullName evidence="1">Uncharacterized protein</fullName>
    </submittedName>
</protein>
<comment type="caution">
    <text evidence="1">The sequence shown here is derived from an EMBL/GenBank/DDBJ whole genome shotgun (WGS) entry which is preliminary data.</text>
</comment>
<evidence type="ECO:0000313" key="2">
    <source>
        <dbReference type="Proteomes" id="UP001152888"/>
    </source>
</evidence>
<dbReference type="EMBL" id="CAKOFQ010006746">
    <property type="protein sequence ID" value="CAH1967673.1"/>
    <property type="molecule type" value="Genomic_DNA"/>
</dbReference>
<reference evidence="1" key="1">
    <citation type="submission" date="2022-03" db="EMBL/GenBank/DDBJ databases">
        <authorList>
            <person name="Sayadi A."/>
        </authorList>
    </citation>
    <scope>NUCLEOTIDE SEQUENCE</scope>
</reference>
<sequence length="30" mass="3438">MLHAHVFPSPESVWHSPFPLYPPIAPLPSW</sequence>
<organism evidence="1 2">
    <name type="scientific">Acanthoscelides obtectus</name>
    <name type="common">Bean weevil</name>
    <name type="synonym">Bruchus obtectus</name>
    <dbReference type="NCBI Taxonomy" id="200917"/>
    <lineage>
        <taxon>Eukaryota</taxon>
        <taxon>Metazoa</taxon>
        <taxon>Ecdysozoa</taxon>
        <taxon>Arthropoda</taxon>
        <taxon>Hexapoda</taxon>
        <taxon>Insecta</taxon>
        <taxon>Pterygota</taxon>
        <taxon>Neoptera</taxon>
        <taxon>Endopterygota</taxon>
        <taxon>Coleoptera</taxon>
        <taxon>Polyphaga</taxon>
        <taxon>Cucujiformia</taxon>
        <taxon>Chrysomeloidea</taxon>
        <taxon>Chrysomelidae</taxon>
        <taxon>Bruchinae</taxon>
        <taxon>Bruchini</taxon>
        <taxon>Acanthoscelides</taxon>
    </lineage>
</organism>
<keyword evidence="2" id="KW-1185">Reference proteome</keyword>
<gene>
    <name evidence="1" type="ORF">ACAOBT_LOCUS7493</name>
</gene>
<dbReference type="Proteomes" id="UP001152888">
    <property type="component" value="Unassembled WGS sequence"/>
</dbReference>
<evidence type="ECO:0000313" key="1">
    <source>
        <dbReference type="EMBL" id="CAH1967673.1"/>
    </source>
</evidence>
<proteinExistence type="predicted"/>
<name>A0A9P0P2U1_ACAOB</name>